<evidence type="ECO:0000313" key="3">
    <source>
        <dbReference type="Proteomes" id="UP000000763"/>
    </source>
</evidence>
<evidence type="ECO:0000313" key="2">
    <source>
        <dbReference type="EMBL" id="AAN08261.1"/>
    </source>
</evidence>
<dbReference type="AlphaFoldDB" id="Q8H8F0"/>
<reference evidence="3" key="2">
    <citation type="journal article" date="2008" name="Nucleic Acids Res.">
        <title>The rice annotation project database (RAP-DB): 2008 update.</title>
        <authorList>
            <consortium name="The rice annotation project (RAP)"/>
        </authorList>
    </citation>
    <scope>GENOME REANNOTATION</scope>
    <source>
        <strain evidence="3">cv. Nipponbare</strain>
    </source>
</reference>
<dbReference type="Proteomes" id="UP000000763">
    <property type="component" value="Chromosome 10"/>
</dbReference>
<organism evidence="2 3">
    <name type="scientific">Oryza sativa subsp. japonica</name>
    <name type="common">Rice</name>
    <dbReference type="NCBI Taxonomy" id="39947"/>
    <lineage>
        <taxon>Eukaryota</taxon>
        <taxon>Viridiplantae</taxon>
        <taxon>Streptophyta</taxon>
        <taxon>Embryophyta</taxon>
        <taxon>Tracheophyta</taxon>
        <taxon>Spermatophyta</taxon>
        <taxon>Magnoliopsida</taxon>
        <taxon>Liliopsida</taxon>
        <taxon>Poales</taxon>
        <taxon>Poaceae</taxon>
        <taxon>BOP clade</taxon>
        <taxon>Oryzoideae</taxon>
        <taxon>Oryzeae</taxon>
        <taxon>Oryzinae</taxon>
        <taxon>Oryza</taxon>
        <taxon>Oryza sativa</taxon>
    </lineage>
</organism>
<protein>
    <submittedName>
        <fullName evidence="2">Uncharacterized protein</fullName>
    </submittedName>
</protein>
<feature type="compositionally biased region" description="Basic residues" evidence="1">
    <location>
        <begin position="192"/>
        <end position="207"/>
    </location>
</feature>
<proteinExistence type="predicted"/>
<evidence type="ECO:0000256" key="1">
    <source>
        <dbReference type="SAM" id="MobiDB-lite"/>
    </source>
</evidence>
<sequence>MKQSNPYPPILCSLIPSRAPPPQTSARFARFALISPPDALVRGLSAATTGYGLAGPGRSHGAREFHPELEEAEDYAFLGREVDEARHRRGVRPQHGCGGRRAFLPESRDEVDVTMTSYFYPSVPSLYPLRLHLLRPRGYLPSTASPASTIVLRRLAHPPSASALATSAGPPSPPGAPRIQRARAPALGWSRQLRRCARQRPPRRACARRPSVTISALAKKASRPDGQPFV</sequence>
<feature type="region of interest" description="Disordered" evidence="1">
    <location>
        <begin position="161"/>
        <end position="230"/>
    </location>
</feature>
<accession>Q8H8F0</accession>
<name>Q8H8F0_ORYSJ</name>
<reference evidence="3" key="1">
    <citation type="journal article" date="2005" name="Nature">
        <title>The map-based sequence of the rice genome.</title>
        <authorList>
            <consortium name="International rice genome sequencing project (IRGSP)"/>
            <person name="Matsumoto T."/>
            <person name="Wu J."/>
            <person name="Kanamori H."/>
            <person name="Katayose Y."/>
            <person name="Fujisawa M."/>
            <person name="Namiki N."/>
            <person name="Mizuno H."/>
            <person name="Yamamoto K."/>
            <person name="Antonio B.A."/>
            <person name="Baba T."/>
            <person name="Sakata K."/>
            <person name="Nagamura Y."/>
            <person name="Aoki H."/>
            <person name="Arikawa K."/>
            <person name="Arita K."/>
            <person name="Bito T."/>
            <person name="Chiden Y."/>
            <person name="Fujitsuka N."/>
            <person name="Fukunaka R."/>
            <person name="Hamada M."/>
            <person name="Harada C."/>
            <person name="Hayashi A."/>
            <person name="Hijishita S."/>
            <person name="Honda M."/>
            <person name="Hosokawa S."/>
            <person name="Ichikawa Y."/>
            <person name="Idonuma A."/>
            <person name="Iijima M."/>
            <person name="Ikeda M."/>
            <person name="Ikeno M."/>
            <person name="Ito K."/>
            <person name="Ito S."/>
            <person name="Ito T."/>
            <person name="Ito Y."/>
            <person name="Ito Y."/>
            <person name="Iwabuchi A."/>
            <person name="Kamiya K."/>
            <person name="Karasawa W."/>
            <person name="Kurita K."/>
            <person name="Katagiri S."/>
            <person name="Kikuta A."/>
            <person name="Kobayashi H."/>
            <person name="Kobayashi N."/>
            <person name="Machita K."/>
            <person name="Maehara T."/>
            <person name="Masukawa M."/>
            <person name="Mizubayashi T."/>
            <person name="Mukai Y."/>
            <person name="Nagasaki H."/>
            <person name="Nagata Y."/>
            <person name="Naito S."/>
            <person name="Nakashima M."/>
            <person name="Nakama Y."/>
            <person name="Nakamichi Y."/>
            <person name="Nakamura M."/>
            <person name="Meguro A."/>
            <person name="Negishi M."/>
            <person name="Ohta I."/>
            <person name="Ohta T."/>
            <person name="Okamoto M."/>
            <person name="Ono N."/>
            <person name="Saji S."/>
            <person name="Sakaguchi M."/>
            <person name="Sakai K."/>
            <person name="Shibata M."/>
            <person name="Shimokawa T."/>
            <person name="Song J."/>
            <person name="Takazaki Y."/>
            <person name="Terasawa K."/>
            <person name="Tsugane M."/>
            <person name="Tsuji K."/>
            <person name="Ueda S."/>
            <person name="Waki K."/>
            <person name="Yamagata H."/>
            <person name="Yamamoto M."/>
            <person name="Yamamoto S."/>
            <person name="Yamane H."/>
            <person name="Yoshiki S."/>
            <person name="Yoshihara R."/>
            <person name="Yukawa K."/>
            <person name="Zhong H."/>
            <person name="Yano M."/>
            <person name="Yuan Q."/>
            <person name="Ouyang S."/>
            <person name="Liu J."/>
            <person name="Jones K.M."/>
            <person name="Gansberger K."/>
            <person name="Moffat K."/>
            <person name="Hill J."/>
            <person name="Bera J."/>
            <person name="Fadrosh D."/>
            <person name="Jin S."/>
            <person name="Johri S."/>
            <person name="Kim M."/>
            <person name="Overton L."/>
            <person name="Reardon M."/>
            <person name="Tsitrin T."/>
            <person name="Vuong H."/>
            <person name="Weaver B."/>
            <person name="Ciecko A."/>
            <person name="Tallon L."/>
            <person name="Jackson J."/>
            <person name="Pai G."/>
            <person name="Aken S.V."/>
            <person name="Utterback T."/>
            <person name="Reidmuller S."/>
            <person name="Feldblyum T."/>
            <person name="Hsiao J."/>
            <person name="Zismann V."/>
            <person name="Iobst S."/>
            <person name="de Vazeille A.R."/>
            <person name="Buell C.R."/>
            <person name="Ying K."/>
            <person name="Li Y."/>
            <person name="Lu T."/>
            <person name="Huang Y."/>
            <person name="Zhao Q."/>
            <person name="Feng Q."/>
            <person name="Zhang L."/>
            <person name="Zhu J."/>
            <person name="Weng Q."/>
            <person name="Mu J."/>
            <person name="Lu Y."/>
            <person name="Fan D."/>
            <person name="Liu Y."/>
            <person name="Guan J."/>
            <person name="Zhang Y."/>
            <person name="Yu S."/>
            <person name="Liu X."/>
            <person name="Zhang Y."/>
            <person name="Hong G."/>
            <person name="Han B."/>
            <person name="Choisne N."/>
            <person name="Demange N."/>
            <person name="Orjeda G."/>
            <person name="Samain S."/>
            <person name="Cattolico L."/>
            <person name="Pelletier E."/>
            <person name="Couloux A."/>
            <person name="Segurens B."/>
            <person name="Wincker P."/>
            <person name="D'Hont A."/>
            <person name="Scarpelli C."/>
            <person name="Weissenbach J."/>
            <person name="Salanoubat M."/>
            <person name="Quetier F."/>
            <person name="Yu Y."/>
            <person name="Kim H.R."/>
            <person name="Rambo T."/>
            <person name="Currie J."/>
            <person name="Collura K."/>
            <person name="Luo M."/>
            <person name="Yang T."/>
            <person name="Ammiraju J.S.S."/>
            <person name="Engler F."/>
            <person name="Soderlund C."/>
            <person name="Wing R.A."/>
            <person name="Palmer L.E."/>
            <person name="de la Bastide M."/>
            <person name="Spiegel L."/>
            <person name="Nascimento L."/>
            <person name="Zutavern T."/>
            <person name="O'Shaughnessy A."/>
            <person name="Dike S."/>
            <person name="Dedhia N."/>
            <person name="Preston R."/>
            <person name="Balija V."/>
            <person name="McCombie W.R."/>
            <person name="Chow T."/>
            <person name="Chen H."/>
            <person name="Chung M."/>
            <person name="Chen C."/>
            <person name="Shaw J."/>
            <person name="Wu H."/>
            <person name="Hsiao K."/>
            <person name="Chao Y."/>
            <person name="Chu M."/>
            <person name="Cheng C."/>
            <person name="Hour A."/>
            <person name="Lee P."/>
            <person name="Lin S."/>
            <person name="Lin Y."/>
            <person name="Liou J."/>
            <person name="Liu S."/>
            <person name="Hsing Y."/>
            <person name="Raghuvanshi S."/>
            <person name="Mohanty A."/>
            <person name="Bharti A.K."/>
            <person name="Gaur A."/>
            <person name="Gupta V."/>
            <person name="Kumar D."/>
            <person name="Ravi V."/>
            <person name="Vij S."/>
            <person name="Kapur A."/>
            <person name="Khurana P."/>
            <person name="Khurana P."/>
            <person name="Khurana J.P."/>
            <person name="Tyagi A.K."/>
            <person name="Gaikwad K."/>
            <person name="Singh A."/>
            <person name="Dalal V."/>
            <person name="Srivastava S."/>
            <person name="Dixit A."/>
            <person name="Pal A.K."/>
            <person name="Ghazi I.A."/>
            <person name="Yadav M."/>
            <person name="Pandit A."/>
            <person name="Bhargava A."/>
            <person name="Sureshbabu K."/>
            <person name="Batra K."/>
            <person name="Sharma T.R."/>
            <person name="Mohapatra T."/>
            <person name="Singh N.K."/>
            <person name="Messing J."/>
            <person name="Nelson A.B."/>
            <person name="Fuks G."/>
            <person name="Kavchok S."/>
            <person name="Keizer G."/>
            <person name="Linton E."/>
            <person name="Llaca V."/>
            <person name="Song R."/>
            <person name="Tanyolac B."/>
            <person name="Young S."/>
            <person name="Ho-Il K."/>
            <person name="Hahn J.H."/>
            <person name="Sangsakoo G."/>
            <person name="Vanavichit A."/>
            <person name="de Mattos Luiz.A.T."/>
            <person name="Zimmer P.D."/>
            <person name="Malone G."/>
            <person name="Dellagostin O."/>
            <person name="de Oliveira A.C."/>
            <person name="Bevan M."/>
            <person name="Bancroft I."/>
            <person name="Minx P."/>
            <person name="Cordum H."/>
            <person name="Wilson R."/>
            <person name="Cheng Z."/>
            <person name="Jin W."/>
            <person name="Jiang J."/>
            <person name="Leong S.A."/>
            <person name="Iwama H."/>
            <person name="Gojobori T."/>
            <person name="Itoh T."/>
            <person name="Niimura Y."/>
            <person name="Fujii Y."/>
            <person name="Habara T."/>
            <person name="Sakai H."/>
            <person name="Sato Y."/>
            <person name="Wilson G."/>
            <person name="Kumar K."/>
            <person name="McCouch S."/>
            <person name="Juretic N."/>
            <person name="Hoen D."/>
            <person name="Wright S."/>
            <person name="Bruskiewich R."/>
            <person name="Bureau T."/>
            <person name="Miyao A."/>
            <person name="Hirochika H."/>
            <person name="Nishikawa T."/>
            <person name="Kadowaki K."/>
            <person name="Sugiura M."/>
            <person name="Burr B."/>
            <person name="Sasaki T."/>
        </authorList>
    </citation>
    <scope>NUCLEOTIDE SEQUENCE [LARGE SCALE GENOMIC DNA]</scope>
    <source>
        <strain evidence="3">cv. Nipponbare</strain>
    </source>
</reference>
<dbReference type="EMBL" id="AC099042">
    <property type="protein sequence ID" value="AAN08261.1"/>
    <property type="molecule type" value="Genomic_DNA"/>
</dbReference>
<gene>
    <name evidence="2" type="primary">OSJNBa0041L14.1</name>
</gene>